<evidence type="ECO:0000256" key="6">
    <source>
        <dbReference type="SAM" id="Phobius"/>
    </source>
</evidence>
<reference evidence="7" key="1">
    <citation type="submission" date="2021-06" db="EMBL/GenBank/DDBJ databases">
        <authorList>
            <consortium name="Wellcome Sanger Institute Data Sharing"/>
        </authorList>
    </citation>
    <scope>NUCLEOTIDE SEQUENCE [LARGE SCALE GENOMIC DNA]</scope>
</reference>
<proteinExistence type="inferred from homology"/>
<dbReference type="SUPFAM" id="SSF103481">
    <property type="entry name" value="Multidrug resistance efflux transporter EmrE"/>
    <property type="match status" value="1"/>
</dbReference>
<evidence type="ECO:0000256" key="4">
    <source>
        <dbReference type="ARBA" id="ARBA00022989"/>
    </source>
</evidence>
<dbReference type="GeneTree" id="ENSGT00940000165828"/>
<dbReference type="AlphaFoldDB" id="A0A8C4SQL1"/>
<dbReference type="OrthoDB" id="43458at2759"/>
<dbReference type="InterPro" id="IPR018908">
    <property type="entry name" value="TMEM234"/>
</dbReference>
<keyword evidence="3 6" id="KW-0812">Transmembrane</keyword>
<evidence type="ECO:0000313" key="8">
    <source>
        <dbReference type="Proteomes" id="UP000694620"/>
    </source>
</evidence>
<evidence type="ECO:0000256" key="5">
    <source>
        <dbReference type="ARBA" id="ARBA00023136"/>
    </source>
</evidence>
<feature type="transmembrane region" description="Helical" evidence="6">
    <location>
        <begin position="79"/>
        <end position="98"/>
    </location>
</feature>
<dbReference type="GeneID" id="114664841"/>
<dbReference type="PANTHER" id="PTHR28668">
    <property type="entry name" value="TRANSMEMBRANE PROTEIN 234"/>
    <property type="match status" value="1"/>
</dbReference>
<sequence>MVTAYEVISLLLVALLWGGTNPFLKKGTRGIEQVQKSNPIIQLLAEIKFLFLNYNYLVPFFLNQCGSIIYYYTLATTELSLAVTMSNSLTFLFTLLTGKLLGEEIGGKRAVLGILMVALGITLCVGNSGNTEQSQHG</sequence>
<evidence type="ECO:0000256" key="1">
    <source>
        <dbReference type="ARBA" id="ARBA00004141"/>
    </source>
</evidence>
<dbReference type="Pfam" id="PF10639">
    <property type="entry name" value="TMEM234"/>
    <property type="match status" value="1"/>
</dbReference>
<organism evidence="7 8">
    <name type="scientific">Erpetoichthys calabaricus</name>
    <name type="common">Rope fish</name>
    <name type="synonym">Calamoichthys calabaricus</name>
    <dbReference type="NCBI Taxonomy" id="27687"/>
    <lineage>
        <taxon>Eukaryota</taxon>
        <taxon>Metazoa</taxon>
        <taxon>Chordata</taxon>
        <taxon>Craniata</taxon>
        <taxon>Vertebrata</taxon>
        <taxon>Euteleostomi</taxon>
        <taxon>Actinopterygii</taxon>
        <taxon>Polypteriformes</taxon>
        <taxon>Polypteridae</taxon>
        <taxon>Erpetoichthys</taxon>
    </lineage>
</organism>
<dbReference type="CTD" id="56063"/>
<dbReference type="PANTHER" id="PTHR28668:SF1">
    <property type="entry name" value="TRANSMEMBRANE PROTEIN 234"/>
    <property type="match status" value="1"/>
</dbReference>
<keyword evidence="4 6" id="KW-1133">Transmembrane helix</keyword>
<dbReference type="RefSeq" id="XP_028674960.1">
    <property type="nucleotide sequence ID" value="XM_028819127.2"/>
</dbReference>
<reference evidence="7" key="2">
    <citation type="submission" date="2025-08" db="UniProtKB">
        <authorList>
            <consortium name="Ensembl"/>
        </authorList>
    </citation>
    <scope>IDENTIFICATION</scope>
</reference>
<evidence type="ECO:0000313" key="7">
    <source>
        <dbReference type="Ensembl" id="ENSECRP00000020065.1"/>
    </source>
</evidence>
<protein>
    <submittedName>
        <fullName evidence="7">Transmembrane protein 234</fullName>
    </submittedName>
</protein>
<name>A0A8C4SQL1_ERPCA</name>
<dbReference type="GO" id="GO:0016020">
    <property type="term" value="C:membrane"/>
    <property type="evidence" value="ECO:0007669"/>
    <property type="project" value="UniProtKB-SubCell"/>
</dbReference>
<feature type="transmembrane region" description="Helical" evidence="6">
    <location>
        <begin position="110"/>
        <end position="129"/>
    </location>
</feature>
<evidence type="ECO:0000256" key="3">
    <source>
        <dbReference type="ARBA" id="ARBA00022692"/>
    </source>
</evidence>
<dbReference type="InterPro" id="IPR037185">
    <property type="entry name" value="EmrE-like"/>
</dbReference>
<keyword evidence="8" id="KW-1185">Reference proteome</keyword>
<feature type="transmembrane region" description="Helical" evidence="6">
    <location>
        <begin position="6"/>
        <end position="24"/>
    </location>
</feature>
<accession>A0A8C4SQL1</accession>
<comment type="similarity">
    <text evidence="2">Belongs to the TMEM234 family.</text>
</comment>
<keyword evidence="5 6" id="KW-0472">Membrane</keyword>
<gene>
    <name evidence="7" type="primary">tmem234</name>
</gene>
<comment type="subcellular location">
    <subcellularLocation>
        <location evidence="1">Membrane</location>
        <topology evidence="1">Multi-pass membrane protein</topology>
    </subcellularLocation>
</comment>
<dbReference type="Proteomes" id="UP000694620">
    <property type="component" value="Chromosome 14"/>
</dbReference>
<dbReference type="Ensembl" id="ENSECRT00000020499.1">
    <property type="protein sequence ID" value="ENSECRP00000020065.1"/>
    <property type="gene ID" value="ENSECRG00000013485.1"/>
</dbReference>
<evidence type="ECO:0000256" key="2">
    <source>
        <dbReference type="ARBA" id="ARBA00005977"/>
    </source>
</evidence>
<reference evidence="7" key="3">
    <citation type="submission" date="2025-09" db="UniProtKB">
        <authorList>
            <consortium name="Ensembl"/>
        </authorList>
    </citation>
    <scope>IDENTIFICATION</scope>
</reference>